<dbReference type="InterPro" id="IPR025631">
    <property type="entry name" value="Porin_10"/>
</dbReference>
<dbReference type="AlphaFoldDB" id="A0A401U8X3"/>
<dbReference type="Pfam" id="PF14121">
    <property type="entry name" value="Porin_10"/>
    <property type="match status" value="1"/>
</dbReference>
<evidence type="ECO:0000313" key="2">
    <source>
        <dbReference type="Proteomes" id="UP000288227"/>
    </source>
</evidence>
<evidence type="ECO:0000313" key="1">
    <source>
        <dbReference type="EMBL" id="GCC51353.1"/>
    </source>
</evidence>
<keyword evidence="2" id="KW-1185">Reference proteome</keyword>
<sequence>MVDDSTKAIYGPTTSRYYFEENVFFSDFKSQTLDTAIHDFHQYNFIQRLNYEYHDLGNIATAISPIFYKLPEQIGVSSGWNSFTPYWDTERVRYYDTQSPFSNMHLVLGGEGRSITDVDYTRNIRPNWNFGFNYRGLFMDKQILRQARGDRNVVSHYYDFFTTYHARDSSYFAFFNFRRMSHIQLENGGVAVEDDYVLEDFFEEFAGTNLVGPQSYDLRTNLHLFHQYRLGKGLEIYHVADKYRQYVEFKDNLRGNDYYDFEFLPNSAVLDRTVFRTFRNELGLKSKRGPLFLNVYWAARNFNIDYKWIDENDIDLETKGIEYYAGARAAFDISSKIRLSAEAEYLLSTNYKAKAAIASPWLDASISRYTYKPGFVQQLYVGTHDGWINDFNNTEATQIQTLAHLRKKSFTLSVGGTVSSIDNYVFFRSDRQRSNQKVLPEQLSVNQFVSSPELRLGFLFWKKLSLSSRGVYSIVSNEATSAIQVPKVFLHGQLAFQDIWVHGNFDFQIGLEAHWQSGYFANGYDVPTQQFYRQDHFMTNEFPLVDVFFNWKMKRGRIFFKYNNVVQAITKTGYIPTPFYPGQINILDFGFDWMFFD</sequence>
<comment type="caution">
    <text evidence="1">The sequence shown here is derived from an EMBL/GenBank/DDBJ whole genome shotgun (WGS) entry which is preliminary data.</text>
</comment>
<dbReference type="Proteomes" id="UP000288227">
    <property type="component" value="Unassembled WGS sequence"/>
</dbReference>
<protein>
    <recommendedName>
        <fullName evidence="3">Porin</fullName>
    </recommendedName>
</protein>
<evidence type="ECO:0008006" key="3">
    <source>
        <dbReference type="Google" id="ProtNLM"/>
    </source>
</evidence>
<proteinExistence type="predicted"/>
<reference evidence="1 2" key="1">
    <citation type="submission" date="2018-11" db="EMBL/GenBank/DDBJ databases">
        <title>Chryseotalea sanarue gen. nov., sp., nov., a member of the family Cytophagaceae, isolated from a brackish lake in Hamamatsu Japan.</title>
        <authorList>
            <person name="Maejima Y."/>
            <person name="Iino T."/>
            <person name="Muraguchi Y."/>
            <person name="Fukuda K."/>
            <person name="Ohkuma M."/>
            <person name="Moriuchi R."/>
            <person name="Dohra H."/>
            <person name="Kimbara K."/>
            <person name="Shintani M."/>
        </authorList>
    </citation>
    <scope>NUCLEOTIDE SEQUENCE [LARGE SCALE GENOMIC DNA]</scope>
    <source>
        <strain evidence="1 2">Ys</strain>
    </source>
</reference>
<accession>A0A401U8X3</accession>
<dbReference type="EMBL" id="BHXQ01000003">
    <property type="protein sequence ID" value="GCC51353.1"/>
    <property type="molecule type" value="Genomic_DNA"/>
</dbReference>
<name>A0A401U8X3_9BACT</name>
<gene>
    <name evidence="1" type="ORF">SanaruYs_15780</name>
</gene>
<organism evidence="1 2">
    <name type="scientific">Chryseotalea sanaruensis</name>
    <dbReference type="NCBI Taxonomy" id="2482724"/>
    <lineage>
        <taxon>Bacteria</taxon>
        <taxon>Pseudomonadati</taxon>
        <taxon>Bacteroidota</taxon>
        <taxon>Cytophagia</taxon>
        <taxon>Cytophagales</taxon>
        <taxon>Chryseotaleaceae</taxon>
        <taxon>Chryseotalea</taxon>
    </lineage>
</organism>